<feature type="compositionally biased region" description="Low complexity" evidence="1">
    <location>
        <begin position="83"/>
        <end position="102"/>
    </location>
</feature>
<proteinExistence type="predicted"/>
<feature type="compositionally biased region" description="Polar residues" evidence="1">
    <location>
        <begin position="431"/>
        <end position="475"/>
    </location>
</feature>
<evidence type="ECO:0000313" key="4">
    <source>
        <dbReference type="Proteomes" id="UP001603857"/>
    </source>
</evidence>
<feature type="compositionally biased region" description="Polar residues" evidence="1">
    <location>
        <begin position="38"/>
        <end position="69"/>
    </location>
</feature>
<organism evidence="3 4">
    <name type="scientific">Flemingia macrophylla</name>
    <dbReference type="NCBI Taxonomy" id="520843"/>
    <lineage>
        <taxon>Eukaryota</taxon>
        <taxon>Viridiplantae</taxon>
        <taxon>Streptophyta</taxon>
        <taxon>Embryophyta</taxon>
        <taxon>Tracheophyta</taxon>
        <taxon>Spermatophyta</taxon>
        <taxon>Magnoliopsida</taxon>
        <taxon>eudicotyledons</taxon>
        <taxon>Gunneridae</taxon>
        <taxon>Pentapetalae</taxon>
        <taxon>rosids</taxon>
        <taxon>fabids</taxon>
        <taxon>Fabales</taxon>
        <taxon>Fabaceae</taxon>
        <taxon>Papilionoideae</taxon>
        <taxon>50 kb inversion clade</taxon>
        <taxon>NPAAA clade</taxon>
        <taxon>indigoferoid/millettioid clade</taxon>
        <taxon>Phaseoleae</taxon>
        <taxon>Flemingia</taxon>
    </lineage>
</organism>
<evidence type="ECO:0000256" key="1">
    <source>
        <dbReference type="SAM" id="MobiDB-lite"/>
    </source>
</evidence>
<feature type="domain" description="DUF4378" evidence="2">
    <location>
        <begin position="819"/>
        <end position="993"/>
    </location>
</feature>
<dbReference type="AlphaFoldDB" id="A0ABD1MI40"/>
<feature type="region of interest" description="Disordered" evidence="1">
    <location>
        <begin position="424"/>
        <end position="650"/>
    </location>
</feature>
<feature type="region of interest" description="Disordered" evidence="1">
    <location>
        <begin position="38"/>
        <end position="104"/>
    </location>
</feature>
<keyword evidence="4" id="KW-1185">Reference proteome</keyword>
<evidence type="ECO:0000313" key="3">
    <source>
        <dbReference type="EMBL" id="KAL2335434.1"/>
    </source>
</evidence>
<feature type="compositionally biased region" description="Polar residues" evidence="1">
    <location>
        <begin position="559"/>
        <end position="584"/>
    </location>
</feature>
<feature type="compositionally biased region" description="Polar residues" evidence="1">
    <location>
        <begin position="489"/>
        <end position="510"/>
    </location>
</feature>
<feature type="compositionally biased region" description="Basic and acidic residues" evidence="1">
    <location>
        <begin position="638"/>
        <end position="650"/>
    </location>
</feature>
<dbReference type="Proteomes" id="UP001603857">
    <property type="component" value="Unassembled WGS sequence"/>
</dbReference>
<feature type="compositionally biased region" description="Polar residues" evidence="1">
    <location>
        <begin position="616"/>
        <end position="637"/>
    </location>
</feature>
<dbReference type="PANTHER" id="PTHR31680:SF8">
    <property type="entry name" value="LONGIFOLIA PROTEIN"/>
    <property type="match status" value="1"/>
</dbReference>
<dbReference type="Pfam" id="PF14309">
    <property type="entry name" value="DUF4378"/>
    <property type="match status" value="1"/>
</dbReference>
<reference evidence="3 4" key="1">
    <citation type="submission" date="2024-08" db="EMBL/GenBank/DDBJ databases">
        <title>Insights into the chromosomal genome structure of Flemingia macrophylla.</title>
        <authorList>
            <person name="Ding Y."/>
            <person name="Zhao Y."/>
            <person name="Bi W."/>
            <person name="Wu M."/>
            <person name="Zhao G."/>
            <person name="Gong Y."/>
            <person name="Li W."/>
            <person name="Zhang P."/>
        </authorList>
    </citation>
    <scope>NUCLEOTIDE SEQUENCE [LARGE SCALE GENOMIC DNA]</scope>
    <source>
        <strain evidence="3">DYQJB</strain>
        <tissue evidence="3">Leaf</tissue>
    </source>
</reference>
<feature type="compositionally biased region" description="Low complexity" evidence="1">
    <location>
        <begin position="604"/>
        <end position="613"/>
    </location>
</feature>
<accession>A0ABD1MI40</accession>
<sequence>MSRKVLTSMKDENPDLHKQIGCISGFFQLFDRHRFLTGQHSRSHNQNTPNKDGTNNHIKELNNATQKAKANNVKATRENQQFSTESSGTSMSSSSRSSSMSSLEFNRTIQIEPPSISQIKIPENTNSGAAMKQGNQCNQSLDFYDIVKESMQKDVHGLSVKTVAKGEKKGRILKYIDSPRPLEPPKSVNTRVMAAWDSPRLSYDGRDTQDAIKSATKPKELPRLSLDSREGSIKSFNEGTKSRILLKGPQKGYGSPNTMLKQLQEPETSRRPSSVVARLMGLEAFPDCTQTCDTPPGISSCTTNKNETFADNDKYRLHQSEASPITSKGSTLLESRRDASILNMTSYSLFSLEPTPWRQPEASQGSQLQASKRSESSAKASNLSLSVYGEIEKRIADLEFKNSGKDLRALKQILDAMQRYKETLDTKRDQASNFPSDNRSNRSLSESSIVQSTRLQQKDPTPTTLEMSNSSQCSKSPIFIMRPAKAARKTNNPASTEMSFHGKSSPSKFSPGNPANGILVDKLDRQTAKGISQAIRHAKNPISQPFHSVDKSDKIKTSKLMQSSKVPQVSHGENATNSCNSTEARSPRLQKKFGLERRSPPTSPSSDSSNNRRQCNRQSVELSSPCTTPRQKSSTLQKRNEHFSDISNQRRDFKHEVDVISPDDFGSKRSMDSYSSDVEVIHIDHSDKINGNSIQLKSIYQNHAAKELNKESFMAEKINTVEQPSPVSVLDASFYREEPPSPVKKKSDISKELDEALNTYDSSEENSEDFPLSSNIAKASFSSGITNVYLKTQNLVQFLQHVDHNDERFTSFKDDKDPDHKYISEILLASGLLSNPSSNQVSHSSSYPINPKLFLALEQIKTNKMCFNIENSAKKIAGLHNPEKMQRKLIFDVVNDILAQKLILESSTLWCQPDQPAGRKLRGHLLLDELCTEVDKLQHINRNVNLDNEDENLRNLLWEEIMHCPAIYTNSYSAIPDVVLDIERLIFKDLITEVVRSELANHSGKHCRQLRFPN</sequence>
<dbReference type="PANTHER" id="PTHR31680">
    <property type="entry name" value="LONGIFOLIA PROTEIN"/>
    <property type="match status" value="1"/>
</dbReference>
<dbReference type="InterPro" id="IPR033334">
    <property type="entry name" value="LNG1/2"/>
</dbReference>
<gene>
    <name evidence="3" type="ORF">Fmac_016647</name>
</gene>
<dbReference type="InterPro" id="IPR025486">
    <property type="entry name" value="DUF4378"/>
</dbReference>
<dbReference type="EMBL" id="JBGMDY010000005">
    <property type="protein sequence ID" value="KAL2335434.1"/>
    <property type="molecule type" value="Genomic_DNA"/>
</dbReference>
<name>A0ABD1MI40_9FABA</name>
<evidence type="ECO:0000259" key="2">
    <source>
        <dbReference type="Pfam" id="PF14309"/>
    </source>
</evidence>
<comment type="caution">
    <text evidence="3">The sequence shown here is derived from an EMBL/GenBank/DDBJ whole genome shotgun (WGS) entry which is preliminary data.</text>
</comment>
<feature type="region of interest" description="Disordered" evidence="1">
    <location>
        <begin position="355"/>
        <end position="376"/>
    </location>
</feature>
<protein>
    <recommendedName>
        <fullName evidence="2">DUF4378 domain-containing protein</fullName>
    </recommendedName>
</protein>